<keyword evidence="2" id="KW-0472">Membrane</keyword>
<evidence type="ECO:0000256" key="1">
    <source>
        <dbReference type="SAM" id="MobiDB-lite"/>
    </source>
</evidence>
<evidence type="ECO:0000256" key="2">
    <source>
        <dbReference type="SAM" id="Phobius"/>
    </source>
</evidence>
<keyword evidence="2" id="KW-0812">Transmembrane</keyword>
<gene>
    <name evidence="3" type="ORF">ARMSODRAFT_958091</name>
</gene>
<keyword evidence="2" id="KW-1133">Transmembrane helix</keyword>
<dbReference type="AlphaFoldDB" id="A0A2H3C0Z3"/>
<accession>A0A2H3C0Z3</accession>
<name>A0A2H3C0Z3_9AGAR</name>
<reference evidence="4" key="1">
    <citation type="journal article" date="2017" name="Nat. Ecol. Evol.">
        <title>Genome expansion and lineage-specific genetic innovations in the forest pathogenic fungi Armillaria.</title>
        <authorList>
            <person name="Sipos G."/>
            <person name="Prasanna A.N."/>
            <person name="Walter M.C."/>
            <person name="O'Connor E."/>
            <person name="Balint B."/>
            <person name="Krizsan K."/>
            <person name="Kiss B."/>
            <person name="Hess J."/>
            <person name="Varga T."/>
            <person name="Slot J."/>
            <person name="Riley R."/>
            <person name="Boka B."/>
            <person name="Rigling D."/>
            <person name="Barry K."/>
            <person name="Lee J."/>
            <person name="Mihaltcheva S."/>
            <person name="LaButti K."/>
            <person name="Lipzen A."/>
            <person name="Waldron R."/>
            <person name="Moloney N.M."/>
            <person name="Sperisen C."/>
            <person name="Kredics L."/>
            <person name="Vagvoelgyi C."/>
            <person name="Patrignani A."/>
            <person name="Fitzpatrick D."/>
            <person name="Nagy I."/>
            <person name="Doyle S."/>
            <person name="Anderson J.B."/>
            <person name="Grigoriev I.V."/>
            <person name="Gueldener U."/>
            <person name="Muensterkoetter M."/>
            <person name="Nagy L.G."/>
        </authorList>
    </citation>
    <scope>NUCLEOTIDE SEQUENCE [LARGE SCALE GENOMIC DNA]</scope>
    <source>
        <strain evidence="4">28-4</strain>
    </source>
</reference>
<feature type="transmembrane region" description="Helical" evidence="2">
    <location>
        <begin position="641"/>
        <end position="662"/>
    </location>
</feature>
<protein>
    <recommendedName>
        <fullName evidence="5">WW domain-containing protein</fullName>
    </recommendedName>
</protein>
<evidence type="ECO:0000313" key="4">
    <source>
        <dbReference type="Proteomes" id="UP000218334"/>
    </source>
</evidence>
<dbReference type="EMBL" id="KZ293431">
    <property type="protein sequence ID" value="PBK68966.1"/>
    <property type="molecule type" value="Genomic_DNA"/>
</dbReference>
<proteinExistence type="predicted"/>
<evidence type="ECO:0008006" key="5">
    <source>
        <dbReference type="Google" id="ProtNLM"/>
    </source>
</evidence>
<organism evidence="3 4">
    <name type="scientific">Armillaria solidipes</name>
    <dbReference type="NCBI Taxonomy" id="1076256"/>
    <lineage>
        <taxon>Eukaryota</taxon>
        <taxon>Fungi</taxon>
        <taxon>Dikarya</taxon>
        <taxon>Basidiomycota</taxon>
        <taxon>Agaricomycotina</taxon>
        <taxon>Agaricomycetes</taxon>
        <taxon>Agaricomycetidae</taxon>
        <taxon>Agaricales</taxon>
        <taxon>Marasmiineae</taxon>
        <taxon>Physalacriaceae</taxon>
        <taxon>Armillaria</taxon>
    </lineage>
</organism>
<feature type="region of interest" description="Disordered" evidence="1">
    <location>
        <begin position="68"/>
        <end position="87"/>
    </location>
</feature>
<sequence length="723" mass="81708">MMTDDEEPVWGEVCSSHVPESPVGISVENPSLLSLDAAVQPVPRPTTPMTSRSQIILEDYSHVNLSTRRLPRHGSRPSSVAQTTADQGSIRTYTCSNASRSSQNINHSTSNIATYTHPVHSSSHRLSSYRPSSVIVTAPSPKSGTAPPVIQLAPAVQHDVPDCAIPSDATTLTAAYPAFWPLAPEQVQRYERELVAPNETDYWIDPLTISFRQDHRHEGWLTYVHPEGARYFARERKVSQCTGNYHDAMISSGCLLPRIFTDMNLYDSDKMELITKFMDDMEDYIRAKGINIYPNVDLVFDLIRDPENGNICCAYYFASHDDRSIFWLDDFNTTYLDRCNEVRGVTEQSHIGHEIEAQYWYHCQLFPACLEMTEDIIDELRDILIYCLGDAMTSPMANCPYGVTDLQPMLTLTNAIRKSVKKGEKGHPGSVCSIGRFMYIFVQQRFYDFHGQPGARLEREKSVYGRKFKRTALIALLSPLLFFAPDIHLASLERIWGDGIVSKVSWTIFIEKLNTEWQEFILYSTVLLNANVAFIAIQSVDDSSDHPGRSPAQISSYISIIASIGSIILGLLLIRKNRSKARDSSQEAWLFLRSQKRNKTGLETLAILYGLPYALLMWAMILFLAAFSLMCFTASNLSVRMLVGSAWLAIGVLILWCIMTSWETKQPDHRWQMLSLEFLDNIWGRLPAPTICWHIAERLSNIHWPLRRPSVDSEKTAVDASSV</sequence>
<feature type="compositionally biased region" description="Polar residues" evidence="1">
    <location>
        <begin position="76"/>
        <end position="87"/>
    </location>
</feature>
<dbReference type="Proteomes" id="UP000218334">
    <property type="component" value="Unassembled WGS sequence"/>
</dbReference>
<evidence type="ECO:0000313" key="3">
    <source>
        <dbReference type="EMBL" id="PBK68966.1"/>
    </source>
</evidence>
<feature type="transmembrane region" description="Helical" evidence="2">
    <location>
        <begin position="606"/>
        <end position="629"/>
    </location>
</feature>
<feature type="transmembrane region" description="Helical" evidence="2">
    <location>
        <begin position="554"/>
        <end position="574"/>
    </location>
</feature>
<dbReference type="STRING" id="1076256.A0A2H3C0Z3"/>
<keyword evidence="4" id="KW-1185">Reference proteome</keyword>